<organism evidence="1 2">
    <name type="scientific">Melastoma candidum</name>
    <dbReference type="NCBI Taxonomy" id="119954"/>
    <lineage>
        <taxon>Eukaryota</taxon>
        <taxon>Viridiplantae</taxon>
        <taxon>Streptophyta</taxon>
        <taxon>Embryophyta</taxon>
        <taxon>Tracheophyta</taxon>
        <taxon>Spermatophyta</taxon>
        <taxon>Magnoliopsida</taxon>
        <taxon>eudicotyledons</taxon>
        <taxon>Gunneridae</taxon>
        <taxon>Pentapetalae</taxon>
        <taxon>rosids</taxon>
        <taxon>malvids</taxon>
        <taxon>Myrtales</taxon>
        <taxon>Melastomataceae</taxon>
        <taxon>Melastomatoideae</taxon>
        <taxon>Melastomateae</taxon>
        <taxon>Melastoma</taxon>
    </lineage>
</organism>
<proteinExistence type="predicted"/>
<dbReference type="EMBL" id="CM042885">
    <property type="protein sequence ID" value="KAI4366213.1"/>
    <property type="molecule type" value="Genomic_DNA"/>
</dbReference>
<keyword evidence="2" id="KW-1185">Reference proteome</keyword>
<dbReference type="Proteomes" id="UP001057402">
    <property type="component" value="Chromosome 6"/>
</dbReference>
<evidence type="ECO:0000313" key="2">
    <source>
        <dbReference type="Proteomes" id="UP001057402"/>
    </source>
</evidence>
<protein>
    <submittedName>
        <fullName evidence="1">Uncharacterized protein</fullName>
    </submittedName>
</protein>
<gene>
    <name evidence="1" type="ORF">MLD38_022118</name>
</gene>
<name>A0ACB9QJ78_9MYRT</name>
<comment type="caution">
    <text evidence="1">The sequence shown here is derived from an EMBL/GenBank/DDBJ whole genome shotgun (WGS) entry which is preliminary data.</text>
</comment>
<evidence type="ECO:0000313" key="1">
    <source>
        <dbReference type="EMBL" id="KAI4366213.1"/>
    </source>
</evidence>
<reference evidence="2" key="1">
    <citation type="journal article" date="2023" name="Front. Plant Sci.">
        <title>Chromosomal-level genome assembly of Melastoma candidum provides insights into trichome evolution.</title>
        <authorList>
            <person name="Zhong Y."/>
            <person name="Wu W."/>
            <person name="Sun C."/>
            <person name="Zou P."/>
            <person name="Liu Y."/>
            <person name="Dai S."/>
            <person name="Zhou R."/>
        </authorList>
    </citation>
    <scope>NUCLEOTIDE SEQUENCE [LARGE SCALE GENOMIC DNA]</scope>
</reference>
<sequence>MGLLFLAEWLLPLLLLCAPLSHASPAKSYVVYLGPHKQGAEVTERDIDAVRTSHYNLLGSILGSSERAHQSIIYSYTHYINGFAAVLDDAEAAEIAKNPNVLSVFPNKAKELHTTRSWHFLGLEKDGGVIRPDSIWEKARFGEDTIIANLDTGVWPESASFSDEGFGPIPSRWKGICQQGIKDKFPCNRKLIGVRYFDKGYIAEGGIVTAENATARDFAGHGSHTLSTAGGNFVHNVSIYGFAKGSAKGGSPSARVAAYKVCWPPVSEDQGGCFDADILAAFDTAIADGVDVISFSVGGDPSEFFSDSIAIGSFHAVAKGIPVVASASNSGPKAGTVTNVAPWLFTIAASTLDREFRSYVALGNRTHLVGTSFSARGLPAEKFYPLITAVDAKAANATITDAILCKPGTLDPNKVKGKILICLRGLTPRLDKGVQARKAGAVGMILANDEADGEETKPDPHVLPVSHINYRDGLTVYAYYASTRSPVAYITRARTVLDTKPAPFVAKFSSRGPNTIEPAILKPDITAPGVDVIAAYTEAPDPEQPYEPILPYNLLSGTSMSCPHVSGIVGLIRTAYPKWSPAAIKSAIMTTAVSRDNRKLPILDSSFKKANAFDYGAGHIRPSHVLDPGLVYDLGRYDYINFLCGRGYTTSMIRVFEDEPYTCPPKFSISNFNYPSITIPGLRNWTAVYRRVTNVGPPGKYVARVDEPEGVAVSVRPSVLVFKETGEEKEFNVVFKTKAGVRTGEYVYGSLVWSDGKHIVRSPLVVRHQ</sequence>
<accession>A0ACB9QJ78</accession>